<name>A0A0U4FN94_9BACI</name>
<dbReference type="InterPro" id="IPR052711">
    <property type="entry name" value="Zinc_ADH-like"/>
</dbReference>
<dbReference type="EMBL" id="CP013862">
    <property type="protein sequence ID" value="ALX47301.1"/>
    <property type="molecule type" value="Genomic_DNA"/>
</dbReference>
<dbReference type="Proteomes" id="UP000050331">
    <property type="component" value="Chromosome"/>
</dbReference>
<dbReference type="KEGG" id="lao:AOX59_01015"/>
<dbReference type="InterPro" id="IPR011032">
    <property type="entry name" value="GroES-like_sf"/>
</dbReference>
<dbReference type="InterPro" id="IPR013149">
    <property type="entry name" value="ADH-like_C"/>
</dbReference>
<organism evidence="2 3">
    <name type="scientific">Lentibacillus amyloliquefaciens</name>
    <dbReference type="NCBI Taxonomy" id="1472767"/>
    <lineage>
        <taxon>Bacteria</taxon>
        <taxon>Bacillati</taxon>
        <taxon>Bacillota</taxon>
        <taxon>Bacilli</taxon>
        <taxon>Bacillales</taxon>
        <taxon>Bacillaceae</taxon>
        <taxon>Lentibacillus</taxon>
    </lineage>
</organism>
<dbReference type="Gene3D" id="3.40.50.720">
    <property type="entry name" value="NAD(P)-binding Rossmann-like Domain"/>
    <property type="match status" value="1"/>
</dbReference>
<dbReference type="Pfam" id="PF00107">
    <property type="entry name" value="ADH_zinc_N"/>
    <property type="match status" value="1"/>
</dbReference>
<evidence type="ECO:0000313" key="2">
    <source>
        <dbReference type="EMBL" id="ALX47301.1"/>
    </source>
</evidence>
<dbReference type="Gene3D" id="3.90.180.10">
    <property type="entry name" value="Medium-chain alcohol dehydrogenases, catalytic domain"/>
    <property type="match status" value="1"/>
</dbReference>
<dbReference type="Pfam" id="PF08240">
    <property type="entry name" value="ADH_N"/>
    <property type="match status" value="1"/>
</dbReference>
<dbReference type="RefSeq" id="WP_068440570.1">
    <property type="nucleotide sequence ID" value="NZ_CP013862.1"/>
</dbReference>
<dbReference type="SUPFAM" id="SSF50129">
    <property type="entry name" value="GroES-like"/>
    <property type="match status" value="1"/>
</dbReference>
<dbReference type="AlphaFoldDB" id="A0A0U4FN94"/>
<proteinExistence type="predicted"/>
<dbReference type="GO" id="GO:0016491">
    <property type="term" value="F:oxidoreductase activity"/>
    <property type="evidence" value="ECO:0007669"/>
    <property type="project" value="InterPro"/>
</dbReference>
<protein>
    <submittedName>
        <fullName evidence="2">Alcohol dehydrogenase</fullName>
    </submittedName>
</protein>
<feature type="domain" description="Enoyl reductase (ER)" evidence="1">
    <location>
        <begin position="9"/>
        <end position="323"/>
    </location>
</feature>
<accession>A0A0U4FN94</accession>
<dbReference type="PANTHER" id="PTHR45033:SF3">
    <property type="entry name" value="DEHYDROGENASE, PUTATIVE (AFU_ORTHOLOGUE AFUA_2G13270)-RELATED"/>
    <property type="match status" value="1"/>
</dbReference>
<evidence type="ECO:0000313" key="3">
    <source>
        <dbReference type="Proteomes" id="UP000050331"/>
    </source>
</evidence>
<keyword evidence="3" id="KW-1185">Reference proteome</keyword>
<dbReference type="OrthoDB" id="9787435at2"/>
<dbReference type="STRING" id="1472767.AOX59_01015"/>
<dbReference type="InterPro" id="IPR013154">
    <property type="entry name" value="ADH-like_N"/>
</dbReference>
<dbReference type="PANTHER" id="PTHR45033">
    <property type="match status" value="1"/>
</dbReference>
<dbReference type="SUPFAM" id="SSF51735">
    <property type="entry name" value="NAD(P)-binding Rossmann-fold domains"/>
    <property type="match status" value="1"/>
</dbReference>
<sequence>MKAFVHEYGKLKIKDMSVPFADHGQVKVSIKMAGFNRRDVAVPDRRGNDAGALILGSDGAGVVEAIGEGVSEFSVGDEVIVNPSLGWYENTEAPPKQFDILGMPDNGTFTETIVLPAEQLEKKPGHLSWEEAGVLALSGLTGYRALFTKGNLRAEDTLFIPGAGSGVATYLIQFAKKAGARVIVSSRSEEKCSQALELGADRAIDTNSDWSFELKDETIDIVIDSVGEATFNRSLDVLKKGGRFVTFGATTDDTVELNLRKFFYGQYKLIGTTMGSQEELQAMLAYIDEHQIHPAVDRSFLLDDAQNALEYLKESKQFGKVVLNVSES</sequence>
<dbReference type="InterPro" id="IPR020843">
    <property type="entry name" value="ER"/>
</dbReference>
<dbReference type="SMART" id="SM00829">
    <property type="entry name" value="PKS_ER"/>
    <property type="match status" value="1"/>
</dbReference>
<gene>
    <name evidence="2" type="ORF">AOX59_01015</name>
</gene>
<reference evidence="2 3" key="1">
    <citation type="submission" date="2016-01" db="EMBL/GenBank/DDBJ databases">
        <title>Complete genome sequence of strain Lentibacillus amyloliquefaciens LAM0015T isolated from saline sediment.</title>
        <authorList>
            <person name="Wang J.-L."/>
            <person name="He M.-X."/>
        </authorList>
    </citation>
    <scope>NUCLEOTIDE SEQUENCE [LARGE SCALE GENOMIC DNA]</scope>
    <source>
        <strain evidence="2 3">LAM0015</strain>
    </source>
</reference>
<dbReference type="InterPro" id="IPR036291">
    <property type="entry name" value="NAD(P)-bd_dom_sf"/>
</dbReference>
<evidence type="ECO:0000259" key="1">
    <source>
        <dbReference type="SMART" id="SM00829"/>
    </source>
</evidence>